<gene>
    <name evidence="1" type="ORF">ACFSOX_01750</name>
</gene>
<protein>
    <submittedName>
        <fullName evidence="1">Uncharacterized protein</fullName>
    </submittedName>
</protein>
<name>A0ABW5AFG4_9BRAD</name>
<dbReference type="RefSeq" id="WP_378476063.1">
    <property type="nucleotide sequence ID" value="NZ_JBHUIW010000001.1"/>
</dbReference>
<dbReference type="EMBL" id="JBHUIW010000001">
    <property type="protein sequence ID" value="MFD2180862.1"/>
    <property type="molecule type" value="Genomic_DNA"/>
</dbReference>
<accession>A0ABW5AFG4</accession>
<proteinExistence type="predicted"/>
<organism evidence="1 2">
    <name type="scientific">Rhodoplanes azumiensis</name>
    <dbReference type="NCBI Taxonomy" id="1897628"/>
    <lineage>
        <taxon>Bacteria</taxon>
        <taxon>Pseudomonadati</taxon>
        <taxon>Pseudomonadota</taxon>
        <taxon>Alphaproteobacteria</taxon>
        <taxon>Hyphomicrobiales</taxon>
        <taxon>Nitrobacteraceae</taxon>
        <taxon>Rhodoplanes</taxon>
    </lineage>
</organism>
<reference evidence="2" key="1">
    <citation type="journal article" date="2019" name="Int. J. Syst. Evol. Microbiol.">
        <title>The Global Catalogue of Microorganisms (GCM) 10K type strain sequencing project: providing services to taxonomists for standard genome sequencing and annotation.</title>
        <authorList>
            <consortium name="The Broad Institute Genomics Platform"/>
            <consortium name="The Broad Institute Genome Sequencing Center for Infectious Disease"/>
            <person name="Wu L."/>
            <person name="Ma J."/>
        </authorList>
    </citation>
    <scope>NUCLEOTIDE SEQUENCE [LARGE SCALE GENOMIC DNA]</scope>
    <source>
        <strain evidence="2">CGMCC 1.6774</strain>
    </source>
</reference>
<sequence>MNKRLSEAIEQIKGLSEERQQRAAFLLLDFLEEDDTQFYLTPEQRAEIEEALSDDEEVASDEEVKAFFARLIG</sequence>
<dbReference type="Proteomes" id="UP001597314">
    <property type="component" value="Unassembled WGS sequence"/>
</dbReference>
<comment type="caution">
    <text evidence="1">The sequence shown here is derived from an EMBL/GenBank/DDBJ whole genome shotgun (WGS) entry which is preliminary data.</text>
</comment>
<evidence type="ECO:0000313" key="1">
    <source>
        <dbReference type="EMBL" id="MFD2180862.1"/>
    </source>
</evidence>
<evidence type="ECO:0000313" key="2">
    <source>
        <dbReference type="Proteomes" id="UP001597314"/>
    </source>
</evidence>
<keyword evidence="2" id="KW-1185">Reference proteome</keyword>